<reference evidence="1" key="1">
    <citation type="submission" date="2013-08" db="EMBL/GenBank/DDBJ databases">
        <title>Gene expansion shapes genome architecture in the human pathogen Lichtheimia corymbifera: an evolutionary genomics analysis in the ancient terrestrial Mucorales (Mucoromycotina).</title>
        <authorList>
            <person name="Schwartze V.U."/>
            <person name="Winter S."/>
            <person name="Shelest E."/>
            <person name="Marcet-Houben M."/>
            <person name="Horn F."/>
            <person name="Wehner S."/>
            <person name="Hoffmann K."/>
            <person name="Riege K."/>
            <person name="Sammeth M."/>
            <person name="Nowrousian M."/>
            <person name="Valiante V."/>
            <person name="Linde J."/>
            <person name="Jacobsen I.D."/>
            <person name="Marz M."/>
            <person name="Brakhage A.A."/>
            <person name="Gabaldon T."/>
            <person name="Bocker S."/>
            <person name="Voigt K."/>
        </authorList>
    </citation>
    <scope>NUCLEOTIDE SEQUENCE [LARGE SCALE GENOMIC DNA]</scope>
    <source>
        <strain evidence="1">FSU 9682</strain>
    </source>
</reference>
<proteinExistence type="predicted"/>
<dbReference type="VEuPathDB" id="FungiDB:LCOR_09004.1"/>
<protein>
    <submittedName>
        <fullName evidence="1">Uncharacterized protein</fullName>
    </submittedName>
</protein>
<sequence>MVFRFPVTNNKESFCIWKRFLLVRQCNFGHHRLFEFDSQPVSSGQLRGDDDGLLEEHDHRVEAWSFPFEDFFS</sequence>
<evidence type="ECO:0000313" key="2">
    <source>
        <dbReference type="Proteomes" id="UP000027586"/>
    </source>
</evidence>
<dbReference type="AlphaFoldDB" id="A0A068S8I4"/>
<gene>
    <name evidence="1" type="ORF">LCOR_09004.1</name>
</gene>
<comment type="caution">
    <text evidence="1">The sequence shown here is derived from an EMBL/GenBank/DDBJ whole genome shotgun (WGS) entry which is preliminary data.</text>
</comment>
<keyword evidence="2" id="KW-1185">Reference proteome</keyword>
<accession>A0A068S8I4</accession>
<dbReference type="Proteomes" id="UP000027586">
    <property type="component" value="Unassembled WGS sequence"/>
</dbReference>
<organism evidence="1 2">
    <name type="scientific">Lichtheimia corymbifera JMRC:FSU:9682</name>
    <dbReference type="NCBI Taxonomy" id="1263082"/>
    <lineage>
        <taxon>Eukaryota</taxon>
        <taxon>Fungi</taxon>
        <taxon>Fungi incertae sedis</taxon>
        <taxon>Mucoromycota</taxon>
        <taxon>Mucoromycotina</taxon>
        <taxon>Mucoromycetes</taxon>
        <taxon>Mucorales</taxon>
        <taxon>Lichtheimiaceae</taxon>
        <taxon>Lichtheimia</taxon>
    </lineage>
</organism>
<dbReference type="EMBL" id="CBTN010000053">
    <property type="protein sequence ID" value="CDH58127.1"/>
    <property type="molecule type" value="Genomic_DNA"/>
</dbReference>
<name>A0A068S8I4_9FUNG</name>
<evidence type="ECO:0000313" key="1">
    <source>
        <dbReference type="EMBL" id="CDH58127.1"/>
    </source>
</evidence>